<keyword evidence="5" id="KW-0804">Transcription</keyword>
<evidence type="ECO:0000256" key="3">
    <source>
        <dbReference type="ARBA" id="ARBA00023015"/>
    </source>
</evidence>
<evidence type="ECO:0000256" key="1">
    <source>
        <dbReference type="ARBA" id="ARBA00022553"/>
    </source>
</evidence>
<reference evidence="10 11" key="1">
    <citation type="submission" date="2016-10" db="EMBL/GenBank/DDBJ databases">
        <authorList>
            <person name="de Groot N.N."/>
        </authorList>
    </citation>
    <scope>NUCLEOTIDE SEQUENCE [LARGE SCALE GENOMIC DNA]</scope>
    <source>
        <strain evidence="10 11">DSM 2179</strain>
    </source>
</reference>
<dbReference type="PROSITE" id="PS50110">
    <property type="entry name" value="RESPONSE_REGULATORY"/>
    <property type="match status" value="1"/>
</dbReference>
<organism evidence="10 11">
    <name type="scientific">Propionispira arboris</name>
    <dbReference type="NCBI Taxonomy" id="84035"/>
    <lineage>
        <taxon>Bacteria</taxon>
        <taxon>Bacillati</taxon>
        <taxon>Bacillota</taxon>
        <taxon>Negativicutes</taxon>
        <taxon>Selenomonadales</taxon>
        <taxon>Selenomonadaceae</taxon>
        <taxon>Propionispira</taxon>
    </lineage>
</organism>
<name>A0A1H7B6C4_9FIRM</name>
<evidence type="ECO:0000256" key="7">
    <source>
        <dbReference type="PROSITE-ProRule" id="PRU01091"/>
    </source>
</evidence>
<feature type="modified residue" description="4-aspartylphosphate" evidence="6">
    <location>
        <position position="51"/>
    </location>
</feature>
<dbReference type="Gene3D" id="3.40.50.2300">
    <property type="match status" value="1"/>
</dbReference>
<dbReference type="STRING" id="84035.SAMN05660742_11424"/>
<dbReference type="Gene3D" id="6.10.250.690">
    <property type="match status" value="1"/>
</dbReference>
<evidence type="ECO:0000313" key="11">
    <source>
        <dbReference type="Proteomes" id="UP000199662"/>
    </source>
</evidence>
<dbReference type="InterPro" id="IPR001867">
    <property type="entry name" value="OmpR/PhoB-type_DNA-bd"/>
</dbReference>
<dbReference type="InterPro" id="IPR001789">
    <property type="entry name" value="Sig_transdc_resp-reg_receiver"/>
</dbReference>
<proteinExistence type="predicted"/>
<sequence length="223" mass="25696">MRVLLAEDDKRLGNLIKYMLEQNKITVEWVVSGDMAYEYAVYDEYDILILDWMMPTESGISVCRRLRVAGYEKAILILTARDAVEDRVAGLDAGADDYLVKPFEFEELLARLRALGRRTNQKIQQEILRIGQFTLNRTAKVLSKNEQEIQLSPREFQIFDLLAQNLGLVVPRDVILDRIWGLESEVSSNNIDSYVKLLRKKLDLGEDKTMIHTIRGVGYKLEV</sequence>
<protein>
    <submittedName>
        <fullName evidence="10">DNA-binding response regulator, OmpR family, contains REC and winged-helix (WHTH) domain</fullName>
    </submittedName>
</protein>
<feature type="DNA-binding region" description="OmpR/PhoB-type" evidence="7">
    <location>
        <begin position="125"/>
        <end position="223"/>
    </location>
</feature>
<dbReference type="SMART" id="SM00448">
    <property type="entry name" value="REC"/>
    <property type="match status" value="1"/>
</dbReference>
<keyword evidence="1 6" id="KW-0597">Phosphoprotein</keyword>
<dbReference type="PANTHER" id="PTHR48111:SF22">
    <property type="entry name" value="REGULATOR OF RPOS"/>
    <property type="match status" value="1"/>
</dbReference>
<evidence type="ECO:0000259" key="9">
    <source>
        <dbReference type="PROSITE" id="PS51755"/>
    </source>
</evidence>
<evidence type="ECO:0000256" key="5">
    <source>
        <dbReference type="ARBA" id="ARBA00023163"/>
    </source>
</evidence>
<dbReference type="InterPro" id="IPR011006">
    <property type="entry name" value="CheY-like_superfamily"/>
</dbReference>
<dbReference type="AlphaFoldDB" id="A0A1H7B6C4"/>
<keyword evidence="3" id="KW-0805">Transcription regulation</keyword>
<dbReference type="GO" id="GO:0000976">
    <property type="term" value="F:transcription cis-regulatory region binding"/>
    <property type="evidence" value="ECO:0007669"/>
    <property type="project" value="TreeGrafter"/>
</dbReference>
<feature type="domain" description="Response regulatory" evidence="8">
    <location>
        <begin position="2"/>
        <end position="116"/>
    </location>
</feature>
<keyword evidence="11" id="KW-1185">Reference proteome</keyword>
<evidence type="ECO:0000313" key="10">
    <source>
        <dbReference type="EMBL" id="SEJ69830.1"/>
    </source>
</evidence>
<dbReference type="SUPFAM" id="SSF46894">
    <property type="entry name" value="C-terminal effector domain of the bipartite response regulators"/>
    <property type="match status" value="1"/>
</dbReference>
<dbReference type="CDD" id="cd00383">
    <property type="entry name" value="trans_reg_C"/>
    <property type="match status" value="1"/>
</dbReference>
<dbReference type="GO" id="GO:0006355">
    <property type="term" value="P:regulation of DNA-templated transcription"/>
    <property type="evidence" value="ECO:0007669"/>
    <property type="project" value="InterPro"/>
</dbReference>
<dbReference type="Pfam" id="PF00486">
    <property type="entry name" value="Trans_reg_C"/>
    <property type="match status" value="1"/>
</dbReference>
<dbReference type="GO" id="GO:0032993">
    <property type="term" value="C:protein-DNA complex"/>
    <property type="evidence" value="ECO:0007669"/>
    <property type="project" value="TreeGrafter"/>
</dbReference>
<dbReference type="SUPFAM" id="SSF52172">
    <property type="entry name" value="CheY-like"/>
    <property type="match status" value="1"/>
</dbReference>
<evidence type="ECO:0000256" key="4">
    <source>
        <dbReference type="ARBA" id="ARBA00023125"/>
    </source>
</evidence>
<keyword evidence="4 7" id="KW-0238">DNA-binding</keyword>
<dbReference type="Gene3D" id="1.10.10.10">
    <property type="entry name" value="Winged helix-like DNA-binding domain superfamily/Winged helix DNA-binding domain"/>
    <property type="match status" value="1"/>
</dbReference>
<dbReference type="Proteomes" id="UP000199662">
    <property type="component" value="Unassembled WGS sequence"/>
</dbReference>
<dbReference type="EMBL" id="FNZK01000014">
    <property type="protein sequence ID" value="SEJ69830.1"/>
    <property type="molecule type" value="Genomic_DNA"/>
</dbReference>
<dbReference type="GO" id="GO:0000156">
    <property type="term" value="F:phosphorelay response regulator activity"/>
    <property type="evidence" value="ECO:0007669"/>
    <property type="project" value="TreeGrafter"/>
</dbReference>
<keyword evidence="2" id="KW-0902">Two-component regulatory system</keyword>
<dbReference type="Pfam" id="PF00072">
    <property type="entry name" value="Response_reg"/>
    <property type="match status" value="1"/>
</dbReference>
<dbReference type="InterPro" id="IPR036388">
    <property type="entry name" value="WH-like_DNA-bd_sf"/>
</dbReference>
<dbReference type="InterPro" id="IPR016032">
    <property type="entry name" value="Sig_transdc_resp-reg_C-effctor"/>
</dbReference>
<dbReference type="PANTHER" id="PTHR48111">
    <property type="entry name" value="REGULATOR OF RPOS"/>
    <property type="match status" value="1"/>
</dbReference>
<feature type="domain" description="OmpR/PhoB-type" evidence="9">
    <location>
        <begin position="125"/>
        <end position="223"/>
    </location>
</feature>
<dbReference type="RefSeq" id="WP_019555269.1">
    <property type="nucleotide sequence ID" value="NZ_FNZK01000014.1"/>
</dbReference>
<evidence type="ECO:0000256" key="6">
    <source>
        <dbReference type="PROSITE-ProRule" id="PRU00169"/>
    </source>
</evidence>
<gene>
    <name evidence="10" type="ORF">SAMN05660742_11424</name>
</gene>
<evidence type="ECO:0000259" key="8">
    <source>
        <dbReference type="PROSITE" id="PS50110"/>
    </source>
</evidence>
<dbReference type="PROSITE" id="PS51755">
    <property type="entry name" value="OMPR_PHOB"/>
    <property type="match status" value="1"/>
</dbReference>
<accession>A0A1H7B6C4</accession>
<evidence type="ECO:0000256" key="2">
    <source>
        <dbReference type="ARBA" id="ARBA00023012"/>
    </source>
</evidence>
<dbReference type="GO" id="GO:0005829">
    <property type="term" value="C:cytosol"/>
    <property type="evidence" value="ECO:0007669"/>
    <property type="project" value="TreeGrafter"/>
</dbReference>
<dbReference type="InterPro" id="IPR039420">
    <property type="entry name" value="WalR-like"/>
</dbReference>
<dbReference type="CDD" id="cd17624">
    <property type="entry name" value="REC_OmpR_PmrA-like"/>
    <property type="match status" value="1"/>
</dbReference>
<dbReference type="SMART" id="SM00862">
    <property type="entry name" value="Trans_reg_C"/>
    <property type="match status" value="1"/>
</dbReference>